<name>B9RQM9_RICCO</name>
<comment type="subcellular location">
    <subcellularLocation>
        <location evidence="1">Cell membrane</location>
        <topology evidence="1">Single-pass membrane protein</topology>
    </subcellularLocation>
</comment>
<feature type="domain" description="Protein kinase" evidence="16">
    <location>
        <begin position="96"/>
        <end position="385"/>
    </location>
</feature>
<keyword evidence="18" id="KW-1185">Reference proteome</keyword>
<evidence type="ECO:0000256" key="13">
    <source>
        <dbReference type="ARBA" id="ARBA00048679"/>
    </source>
</evidence>
<evidence type="ECO:0000256" key="6">
    <source>
        <dbReference type="ARBA" id="ARBA00022692"/>
    </source>
</evidence>
<dbReference type="PANTHER" id="PTHR47982">
    <property type="entry name" value="PROLINE-RICH RECEPTOR-LIKE PROTEIN KINASE PERK4"/>
    <property type="match status" value="1"/>
</dbReference>
<protein>
    <recommendedName>
        <fullName evidence="2">non-specific serine/threonine protein kinase</fullName>
        <ecNumber evidence="2">2.7.11.1</ecNumber>
    </recommendedName>
</protein>
<evidence type="ECO:0000256" key="8">
    <source>
        <dbReference type="ARBA" id="ARBA00022777"/>
    </source>
</evidence>
<dbReference type="OrthoDB" id="850976at2759"/>
<proteinExistence type="predicted"/>
<dbReference type="PANTHER" id="PTHR47982:SF17">
    <property type="entry name" value="NON-SPECIFIC SERINE_THREONINE PROTEIN KINASE"/>
    <property type="match status" value="1"/>
</dbReference>
<dbReference type="eggNOG" id="KOG1187">
    <property type="taxonomic scope" value="Eukaryota"/>
</dbReference>
<dbReference type="FunFam" id="1.10.510.10:FF:000173">
    <property type="entry name" value="proline-rich receptor-like protein kinase PERK8"/>
    <property type="match status" value="1"/>
</dbReference>
<dbReference type="SUPFAM" id="SSF56112">
    <property type="entry name" value="Protein kinase-like (PK-like)"/>
    <property type="match status" value="1"/>
</dbReference>
<evidence type="ECO:0000256" key="7">
    <source>
        <dbReference type="ARBA" id="ARBA00022741"/>
    </source>
</evidence>
<dbReference type="InterPro" id="IPR011009">
    <property type="entry name" value="Kinase-like_dom_sf"/>
</dbReference>
<dbReference type="AlphaFoldDB" id="B9RQM9"/>
<accession>B9RQM9</accession>
<evidence type="ECO:0000256" key="10">
    <source>
        <dbReference type="ARBA" id="ARBA00022989"/>
    </source>
</evidence>
<dbReference type="InterPro" id="IPR001245">
    <property type="entry name" value="Ser-Thr/Tyr_kinase_cat_dom"/>
</dbReference>
<keyword evidence="3" id="KW-1003">Cell membrane</keyword>
<keyword evidence="8 17" id="KW-0418">Kinase</keyword>
<sequence length="405" mass="44973">MSTPIALMALGLVAAFVLLFLCIYFLTDWCSPRKSSHGDDPEVGLPQPVRNLPHKDEESSLADPVAVQETPTAAIARLKSFQTSIFAYDELEKATNGFSNILGEGGFGPVFKGVLPDGRQVAVKKLKAGSKQGDREFQVEIETIGHIHHRNLVNLIGYCIDLANRLLVYEFVPNNSLKTHLHGNAISVMNWPTRMKIAKGSAKGLKYLHEDCKPRIIHRDIKADNILLGDDFEPKLADFGLAKYFPDAATHVSTDVKGTFGYLAPEYASTRMLTDKSDVYSFGVMLLELITGKLPVDISCYGHTNIAGWAKTRLRQALNNGNYGDLVDPKLQNEYDYLDMTRMIFCAAACVRNTPNHRPRMSQVVRALEGIISPNDLLEGSHTWATETDETPYYSMGSSDYTQRI</sequence>
<dbReference type="Gene3D" id="3.30.200.20">
    <property type="entry name" value="Phosphorylase Kinase, domain 1"/>
    <property type="match status" value="1"/>
</dbReference>
<evidence type="ECO:0000256" key="3">
    <source>
        <dbReference type="ARBA" id="ARBA00022475"/>
    </source>
</evidence>
<dbReference type="Proteomes" id="UP000008311">
    <property type="component" value="Unassembled WGS sequence"/>
</dbReference>
<dbReference type="InParanoid" id="B9RQM9"/>
<evidence type="ECO:0000256" key="9">
    <source>
        <dbReference type="ARBA" id="ARBA00022840"/>
    </source>
</evidence>
<dbReference type="KEGG" id="rcu:8274500"/>
<keyword evidence="4" id="KW-0723">Serine/threonine-protein kinase</keyword>
<keyword evidence="11 15" id="KW-0472">Membrane</keyword>
<feature type="region of interest" description="Disordered" evidence="14">
    <location>
        <begin position="36"/>
        <end position="63"/>
    </location>
</feature>
<keyword evidence="6 15" id="KW-0812">Transmembrane</keyword>
<dbReference type="Gene3D" id="1.10.510.10">
    <property type="entry name" value="Transferase(Phosphotransferase) domain 1"/>
    <property type="match status" value="1"/>
</dbReference>
<dbReference type="InterPro" id="IPR047117">
    <property type="entry name" value="PERK1-13-like"/>
</dbReference>
<dbReference type="GO" id="GO:0005524">
    <property type="term" value="F:ATP binding"/>
    <property type="evidence" value="ECO:0007669"/>
    <property type="project" value="UniProtKB-KW"/>
</dbReference>
<dbReference type="Pfam" id="PF07714">
    <property type="entry name" value="PK_Tyr_Ser-Thr"/>
    <property type="match status" value="1"/>
</dbReference>
<keyword evidence="10 15" id="KW-1133">Transmembrane helix</keyword>
<dbReference type="CDD" id="cd14066">
    <property type="entry name" value="STKc_IRAK"/>
    <property type="match status" value="1"/>
</dbReference>
<dbReference type="EMBL" id="EQ973801">
    <property type="protein sequence ID" value="EEF46468.1"/>
    <property type="molecule type" value="Genomic_DNA"/>
</dbReference>
<dbReference type="STRING" id="3988.B9RQM9"/>
<evidence type="ECO:0000256" key="12">
    <source>
        <dbReference type="ARBA" id="ARBA00047899"/>
    </source>
</evidence>
<evidence type="ECO:0000313" key="17">
    <source>
        <dbReference type="EMBL" id="EEF46468.1"/>
    </source>
</evidence>
<dbReference type="EC" id="2.7.11.1" evidence="2"/>
<dbReference type="FunFam" id="3.30.200.20:FF:000178">
    <property type="entry name" value="serine/threonine-protein kinase PBS1-like"/>
    <property type="match status" value="1"/>
</dbReference>
<evidence type="ECO:0000256" key="5">
    <source>
        <dbReference type="ARBA" id="ARBA00022679"/>
    </source>
</evidence>
<comment type="catalytic activity">
    <reaction evidence="12">
        <text>L-threonyl-[protein] + ATP = O-phospho-L-threonyl-[protein] + ADP + H(+)</text>
        <dbReference type="Rhea" id="RHEA:46608"/>
        <dbReference type="Rhea" id="RHEA-COMP:11060"/>
        <dbReference type="Rhea" id="RHEA-COMP:11605"/>
        <dbReference type="ChEBI" id="CHEBI:15378"/>
        <dbReference type="ChEBI" id="CHEBI:30013"/>
        <dbReference type="ChEBI" id="CHEBI:30616"/>
        <dbReference type="ChEBI" id="CHEBI:61977"/>
        <dbReference type="ChEBI" id="CHEBI:456216"/>
        <dbReference type="EC" id="2.7.11.1"/>
    </reaction>
</comment>
<evidence type="ECO:0000256" key="2">
    <source>
        <dbReference type="ARBA" id="ARBA00012513"/>
    </source>
</evidence>
<keyword evidence="9" id="KW-0067">ATP-binding</keyword>
<gene>
    <name evidence="17" type="ORF">RCOM_1494420</name>
</gene>
<evidence type="ECO:0000256" key="14">
    <source>
        <dbReference type="SAM" id="MobiDB-lite"/>
    </source>
</evidence>
<comment type="catalytic activity">
    <reaction evidence="13">
        <text>L-seryl-[protein] + ATP = O-phospho-L-seryl-[protein] + ADP + H(+)</text>
        <dbReference type="Rhea" id="RHEA:17989"/>
        <dbReference type="Rhea" id="RHEA-COMP:9863"/>
        <dbReference type="Rhea" id="RHEA-COMP:11604"/>
        <dbReference type="ChEBI" id="CHEBI:15378"/>
        <dbReference type="ChEBI" id="CHEBI:29999"/>
        <dbReference type="ChEBI" id="CHEBI:30616"/>
        <dbReference type="ChEBI" id="CHEBI:83421"/>
        <dbReference type="ChEBI" id="CHEBI:456216"/>
        <dbReference type="EC" id="2.7.11.1"/>
    </reaction>
</comment>
<organism evidence="17 18">
    <name type="scientific">Ricinus communis</name>
    <name type="common">Castor bean</name>
    <dbReference type="NCBI Taxonomy" id="3988"/>
    <lineage>
        <taxon>Eukaryota</taxon>
        <taxon>Viridiplantae</taxon>
        <taxon>Streptophyta</taxon>
        <taxon>Embryophyta</taxon>
        <taxon>Tracheophyta</taxon>
        <taxon>Spermatophyta</taxon>
        <taxon>Magnoliopsida</taxon>
        <taxon>eudicotyledons</taxon>
        <taxon>Gunneridae</taxon>
        <taxon>Pentapetalae</taxon>
        <taxon>rosids</taxon>
        <taxon>fabids</taxon>
        <taxon>Malpighiales</taxon>
        <taxon>Euphorbiaceae</taxon>
        <taxon>Acalyphoideae</taxon>
        <taxon>Acalypheae</taxon>
        <taxon>Ricinus</taxon>
    </lineage>
</organism>
<dbReference type="InterPro" id="IPR000719">
    <property type="entry name" value="Prot_kinase_dom"/>
</dbReference>
<keyword evidence="7" id="KW-0547">Nucleotide-binding</keyword>
<dbReference type="PROSITE" id="PS00108">
    <property type="entry name" value="PROTEIN_KINASE_ST"/>
    <property type="match status" value="1"/>
</dbReference>
<evidence type="ECO:0000256" key="4">
    <source>
        <dbReference type="ARBA" id="ARBA00022527"/>
    </source>
</evidence>
<keyword evidence="5 17" id="KW-0808">Transferase</keyword>
<dbReference type="GO" id="GO:0004674">
    <property type="term" value="F:protein serine/threonine kinase activity"/>
    <property type="evidence" value="ECO:0007669"/>
    <property type="project" value="UniProtKB-KW"/>
</dbReference>
<dbReference type="SMART" id="SM00220">
    <property type="entry name" value="S_TKc"/>
    <property type="match status" value="1"/>
</dbReference>
<reference evidence="18" key="1">
    <citation type="journal article" date="2010" name="Nat. Biotechnol.">
        <title>Draft genome sequence of the oilseed species Ricinus communis.</title>
        <authorList>
            <person name="Chan A.P."/>
            <person name="Crabtree J."/>
            <person name="Zhao Q."/>
            <person name="Lorenzi H."/>
            <person name="Orvis J."/>
            <person name="Puiu D."/>
            <person name="Melake-Berhan A."/>
            <person name="Jones K.M."/>
            <person name="Redman J."/>
            <person name="Chen G."/>
            <person name="Cahoon E.B."/>
            <person name="Gedil M."/>
            <person name="Stanke M."/>
            <person name="Haas B.J."/>
            <person name="Wortman J.R."/>
            <person name="Fraser-Liggett C.M."/>
            <person name="Ravel J."/>
            <person name="Rabinowicz P.D."/>
        </authorList>
    </citation>
    <scope>NUCLEOTIDE SEQUENCE [LARGE SCALE GENOMIC DNA]</scope>
    <source>
        <strain evidence="18">cv. Hale</strain>
    </source>
</reference>
<feature type="transmembrane region" description="Helical" evidence="15">
    <location>
        <begin position="6"/>
        <end position="26"/>
    </location>
</feature>
<evidence type="ECO:0000313" key="18">
    <source>
        <dbReference type="Proteomes" id="UP000008311"/>
    </source>
</evidence>
<dbReference type="GO" id="GO:0106310">
    <property type="term" value="F:protein serine kinase activity"/>
    <property type="evidence" value="ECO:0007669"/>
    <property type="project" value="RHEA"/>
</dbReference>
<dbReference type="GO" id="GO:0005886">
    <property type="term" value="C:plasma membrane"/>
    <property type="evidence" value="ECO:0000318"/>
    <property type="project" value="GO_Central"/>
</dbReference>
<evidence type="ECO:0000256" key="15">
    <source>
        <dbReference type="SAM" id="Phobius"/>
    </source>
</evidence>
<dbReference type="PROSITE" id="PS50011">
    <property type="entry name" value="PROTEIN_KINASE_DOM"/>
    <property type="match status" value="1"/>
</dbReference>
<evidence type="ECO:0000256" key="11">
    <source>
        <dbReference type="ARBA" id="ARBA00023136"/>
    </source>
</evidence>
<dbReference type="InterPro" id="IPR008271">
    <property type="entry name" value="Ser/Thr_kinase_AS"/>
</dbReference>
<evidence type="ECO:0000259" key="16">
    <source>
        <dbReference type="PROSITE" id="PS50011"/>
    </source>
</evidence>
<evidence type="ECO:0000256" key="1">
    <source>
        <dbReference type="ARBA" id="ARBA00004162"/>
    </source>
</evidence>